<dbReference type="AlphaFoldDB" id="A0A0F9EMD8"/>
<comment type="caution">
    <text evidence="1">The sequence shown here is derived from an EMBL/GenBank/DDBJ whole genome shotgun (WGS) entry which is preliminary data.</text>
</comment>
<gene>
    <name evidence="1" type="ORF">LCGC14_2409330</name>
</gene>
<accession>A0A0F9EMD8</accession>
<sequence>MSKGLTQTEVLDAFVAIAREDNDFPFDRMVQVVTAFAEKISLTPAELSRIIGARDIEIHGTPLLYKGELPAEEAVT</sequence>
<reference evidence="1" key="1">
    <citation type="journal article" date="2015" name="Nature">
        <title>Complex archaea that bridge the gap between prokaryotes and eukaryotes.</title>
        <authorList>
            <person name="Spang A."/>
            <person name="Saw J.H."/>
            <person name="Jorgensen S.L."/>
            <person name="Zaremba-Niedzwiedzka K."/>
            <person name="Martijn J."/>
            <person name="Lind A.E."/>
            <person name="van Eijk R."/>
            <person name="Schleper C."/>
            <person name="Guy L."/>
            <person name="Ettema T.J."/>
        </authorList>
    </citation>
    <scope>NUCLEOTIDE SEQUENCE</scope>
</reference>
<organism evidence="1">
    <name type="scientific">marine sediment metagenome</name>
    <dbReference type="NCBI Taxonomy" id="412755"/>
    <lineage>
        <taxon>unclassified sequences</taxon>
        <taxon>metagenomes</taxon>
        <taxon>ecological metagenomes</taxon>
    </lineage>
</organism>
<evidence type="ECO:0000313" key="1">
    <source>
        <dbReference type="EMBL" id="KKL25038.1"/>
    </source>
</evidence>
<dbReference type="EMBL" id="LAZR01036367">
    <property type="protein sequence ID" value="KKL25038.1"/>
    <property type="molecule type" value="Genomic_DNA"/>
</dbReference>
<proteinExistence type="predicted"/>
<protein>
    <submittedName>
        <fullName evidence="1">Uncharacterized protein</fullName>
    </submittedName>
</protein>
<name>A0A0F9EMD8_9ZZZZ</name>